<organism evidence="1">
    <name type="scientific">Eiseniibacteriota bacterium</name>
    <dbReference type="NCBI Taxonomy" id="2212470"/>
    <lineage>
        <taxon>Bacteria</taxon>
        <taxon>Candidatus Eiseniibacteriota</taxon>
    </lineage>
</organism>
<gene>
    <name evidence="1" type="ORF">ENO08_02405</name>
</gene>
<evidence type="ECO:0008006" key="2">
    <source>
        <dbReference type="Google" id="ProtNLM"/>
    </source>
</evidence>
<protein>
    <recommendedName>
        <fullName evidence="2">Delta-aminolevulinic acid dehydratase</fullName>
    </recommendedName>
</protein>
<dbReference type="Proteomes" id="UP000886069">
    <property type="component" value="Unassembled WGS sequence"/>
</dbReference>
<dbReference type="GO" id="GO:0005975">
    <property type="term" value="P:carbohydrate metabolic process"/>
    <property type="evidence" value="ECO:0007669"/>
    <property type="project" value="InterPro"/>
</dbReference>
<dbReference type="AlphaFoldDB" id="A0A7V2AU52"/>
<reference evidence="1" key="1">
    <citation type="journal article" date="2020" name="mSystems">
        <title>Genome- and Community-Level Interaction Insights into Carbon Utilization and Element Cycling Functions of Hydrothermarchaeota in Hydrothermal Sediment.</title>
        <authorList>
            <person name="Zhou Z."/>
            <person name="Liu Y."/>
            <person name="Xu W."/>
            <person name="Pan J."/>
            <person name="Luo Z.H."/>
            <person name="Li M."/>
        </authorList>
    </citation>
    <scope>NUCLEOTIDE SEQUENCE [LARGE SCALE GENOMIC DNA]</scope>
    <source>
        <strain evidence="1">SpSt-1233</strain>
    </source>
</reference>
<proteinExistence type="predicted"/>
<dbReference type="InterPro" id="IPR008928">
    <property type="entry name" value="6-hairpin_glycosidase_sf"/>
</dbReference>
<accession>A0A7V2AU52</accession>
<name>A0A7V2AU52_UNCEI</name>
<dbReference type="Gene3D" id="1.50.10.20">
    <property type="match status" value="1"/>
</dbReference>
<sequence length="386" mass="45680">MDLKKITDGHYEALKRAGFRGYDVYDGLNSRIFRKTPCFGSKNMRIAWIQFFKRSPLNFRPVALVPRGSNAKGLALIIRGLLNRYRVGGNSRYMDEACGLADIIVSQRARDRDYFCVGYDFFWEARAFSVPEFTPNMIVSSFAGQAFLDLYESGNDGRWLEYALEIGYFIEKELKLRQSDKEVVFGYIPGEEAIVYNVNLLAAAFFSRLYVHSNERKHREYAEGAADFTVNAQREDGAWPYGEEQYHRWIDNFHTGFNLVSLDAVRVNLSSDRWDDSIERGLTFHMRSHFLEDMTPKYYDTGLYPVDIHNFAQGIDTFLTFGDFERARKLLERSIDMMWDENKHYFYYQKKRWYKNRINYMRWSQAWMFYALTRFELHGESRRTRS</sequence>
<dbReference type="SUPFAM" id="SSF48208">
    <property type="entry name" value="Six-hairpin glycosidases"/>
    <property type="match status" value="1"/>
</dbReference>
<evidence type="ECO:0000313" key="1">
    <source>
        <dbReference type="EMBL" id="HER43296.1"/>
    </source>
</evidence>
<dbReference type="EMBL" id="DSEC01000168">
    <property type="protein sequence ID" value="HER43296.1"/>
    <property type="molecule type" value="Genomic_DNA"/>
</dbReference>
<comment type="caution">
    <text evidence="1">The sequence shown here is derived from an EMBL/GenBank/DDBJ whole genome shotgun (WGS) entry which is preliminary data.</text>
</comment>